<proteinExistence type="predicted"/>
<dbReference type="AlphaFoldDB" id="A0A0N4ZHV2"/>
<dbReference type="WBParaSite" id="PTRK_0000749800.1">
    <property type="protein sequence ID" value="PTRK_0000749800.1"/>
    <property type="gene ID" value="PTRK_0000749800"/>
</dbReference>
<evidence type="ECO:0000256" key="1">
    <source>
        <dbReference type="SAM" id="MobiDB-lite"/>
    </source>
</evidence>
<reference evidence="3" key="1">
    <citation type="submission" date="2017-02" db="UniProtKB">
        <authorList>
            <consortium name="WormBaseParasite"/>
        </authorList>
    </citation>
    <scope>IDENTIFICATION</scope>
</reference>
<dbReference type="Proteomes" id="UP000038045">
    <property type="component" value="Unplaced"/>
</dbReference>
<sequence length="155" mass="16821">MEEQKRKTTKTSKVVKPNVYSESSNVDFDLADALDEKNDIKSSTSKASVSSRFGSPKETSRIRTGGIGYKLMKELGSETLQTTESKYRVITRSLEATLPGASCQDNVSLKAAPSAVDLCESVSLNANSTELLIHERISPSNVLTGIVLTSKKFKS</sequence>
<feature type="region of interest" description="Disordered" evidence="1">
    <location>
        <begin position="39"/>
        <end position="61"/>
    </location>
</feature>
<protein>
    <submittedName>
        <fullName evidence="3">Uncharacterized protein</fullName>
    </submittedName>
</protein>
<name>A0A0N4ZHV2_PARTI</name>
<keyword evidence="2" id="KW-1185">Reference proteome</keyword>
<evidence type="ECO:0000313" key="3">
    <source>
        <dbReference type="WBParaSite" id="PTRK_0000749800.1"/>
    </source>
</evidence>
<organism evidence="2 3">
    <name type="scientific">Parastrongyloides trichosuri</name>
    <name type="common">Possum-specific nematode worm</name>
    <dbReference type="NCBI Taxonomy" id="131310"/>
    <lineage>
        <taxon>Eukaryota</taxon>
        <taxon>Metazoa</taxon>
        <taxon>Ecdysozoa</taxon>
        <taxon>Nematoda</taxon>
        <taxon>Chromadorea</taxon>
        <taxon>Rhabditida</taxon>
        <taxon>Tylenchina</taxon>
        <taxon>Panagrolaimomorpha</taxon>
        <taxon>Strongyloidoidea</taxon>
        <taxon>Strongyloididae</taxon>
        <taxon>Parastrongyloides</taxon>
    </lineage>
</organism>
<evidence type="ECO:0000313" key="2">
    <source>
        <dbReference type="Proteomes" id="UP000038045"/>
    </source>
</evidence>
<feature type="compositionally biased region" description="Low complexity" evidence="1">
    <location>
        <begin position="42"/>
        <end position="51"/>
    </location>
</feature>
<accession>A0A0N4ZHV2</accession>